<dbReference type="InterPro" id="IPR001564">
    <property type="entry name" value="Nucleoside_diP_kinase"/>
</dbReference>
<dbReference type="CDD" id="cd04413">
    <property type="entry name" value="NDPk_I"/>
    <property type="match status" value="1"/>
</dbReference>
<reference evidence="10 11" key="1">
    <citation type="submission" date="2016-07" db="EMBL/GenBank/DDBJ databases">
        <title>Pervasive Adenine N6-methylation of Active Genes in Fungi.</title>
        <authorList>
            <consortium name="DOE Joint Genome Institute"/>
            <person name="Mondo S.J."/>
            <person name="Dannebaum R.O."/>
            <person name="Kuo R.C."/>
            <person name="Labutti K."/>
            <person name="Haridas S."/>
            <person name="Kuo A."/>
            <person name="Salamov A."/>
            <person name="Ahrendt S.R."/>
            <person name="Lipzen A."/>
            <person name="Sullivan W."/>
            <person name="Andreopoulos W.B."/>
            <person name="Clum A."/>
            <person name="Lindquist E."/>
            <person name="Daum C."/>
            <person name="Ramamoorthy G.K."/>
            <person name="Gryganskyi A."/>
            <person name="Culley D."/>
            <person name="Magnuson J.K."/>
            <person name="James T.Y."/>
            <person name="O'Malley M.A."/>
            <person name="Stajich J.E."/>
            <person name="Spatafora J.W."/>
            <person name="Visel A."/>
            <person name="Grigoriev I.V."/>
        </authorList>
    </citation>
    <scope>NUCLEOTIDE SEQUENCE [LARGE SCALE GENOMIC DNA]</scope>
    <source>
        <strain evidence="10 11">CBS 931.73</strain>
    </source>
</reference>
<dbReference type="Pfam" id="PF00334">
    <property type="entry name" value="NDK"/>
    <property type="match status" value="1"/>
</dbReference>
<sequence>MFARAAATFMRAGSQSLRTAAPKARAFTTQAAPRAAAKTSTLFGLVAAATAGAAYWNNNSVVFAESSPAGVKGTQTERTFIAIKPDGVQRALIGEIIKRFESRGYKLVGMKLLVPGKDLAENHYADLKEKPFFSGLVDYMTNGKAPVVAMVWEGQDVIKQGRSIIGATNPLQSAPGTIRGDLCISVGRNIIHGSDSFESAEKEIGLWFKEEEIVSWTPAIAEWIFSAN</sequence>
<feature type="binding site" evidence="7">
    <location>
        <position position="168"/>
    </location>
    <ligand>
        <name>ATP</name>
        <dbReference type="ChEBI" id="CHEBI:30616"/>
    </ligand>
</feature>
<keyword evidence="5" id="KW-0808">Transferase</keyword>
<evidence type="ECO:0000256" key="8">
    <source>
        <dbReference type="RuleBase" id="RU004011"/>
    </source>
</evidence>
<evidence type="ECO:0000256" key="3">
    <source>
        <dbReference type="ARBA" id="ARBA00012966"/>
    </source>
</evidence>
<proteinExistence type="inferred from homology"/>
<dbReference type="SMART" id="SM00562">
    <property type="entry name" value="NDK"/>
    <property type="match status" value="1"/>
</dbReference>
<feature type="domain" description="Nucleoside diphosphate kinase-like" evidence="9">
    <location>
        <begin position="76"/>
        <end position="215"/>
    </location>
</feature>
<evidence type="ECO:0000313" key="11">
    <source>
        <dbReference type="Proteomes" id="UP000193498"/>
    </source>
</evidence>
<keyword evidence="11" id="KW-1185">Reference proteome</keyword>
<dbReference type="PANTHER" id="PTHR11349">
    <property type="entry name" value="NUCLEOSIDE DIPHOSPHATE KINASE"/>
    <property type="match status" value="1"/>
</dbReference>
<feature type="binding site" evidence="7">
    <location>
        <position position="84"/>
    </location>
    <ligand>
        <name>ATP</name>
        <dbReference type="ChEBI" id="CHEBI:30616"/>
    </ligand>
</feature>
<evidence type="ECO:0000256" key="2">
    <source>
        <dbReference type="ARBA" id="ARBA00008142"/>
    </source>
</evidence>
<feature type="binding site" evidence="7">
    <location>
        <position position="189"/>
    </location>
    <ligand>
        <name>ATP</name>
        <dbReference type="ChEBI" id="CHEBI:30616"/>
    </ligand>
</feature>
<dbReference type="Gene3D" id="3.30.70.141">
    <property type="entry name" value="Nucleoside diphosphate kinase-like domain"/>
    <property type="match status" value="1"/>
</dbReference>
<feature type="binding site" evidence="7">
    <location>
        <position position="162"/>
    </location>
    <ligand>
        <name>ATP</name>
        <dbReference type="ChEBI" id="CHEBI:30616"/>
    </ligand>
</feature>
<dbReference type="EMBL" id="MCFE01000042">
    <property type="protein sequence ID" value="ORY03773.1"/>
    <property type="molecule type" value="Genomic_DNA"/>
</dbReference>
<evidence type="ECO:0000256" key="7">
    <source>
        <dbReference type="PROSITE-ProRule" id="PRU00706"/>
    </source>
</evidence>
<dbReference type="GO" id="GO:0006228">
    <property type="term" value="P:UTP biosynthetic process"/>
    <property type="evidence" value="ECO:0007669"/>
    <property type="project" value="InterPro"/>
</dbReference>
<dbReference type="FunCoup" id="A0A1Y1Z0E0">
    <property type="interactions" value="956"/>
</dbReference>
<evidence type="ECO:0000259" key="9">
    <source>
        <dbReference type="SMART" id="SM00562"/>
    </source>
</evidence>
<dbReference type="SUPFAM" id="SSF54919">
    <property type="entry name" value="Nucleoside diphosphate kinase, NDK"/>
    <property type="match status" value="1"/>
</dbReference>
<dbReference type="HAMAP" id="MF_00451">
    <property type="entry name" value="NDP_kinase"/>
    <property type="match status" value="1"/>
</dbReference>
<feature type="binding site" evidence="7">
    <location>
        <position position="132"/>
    </location>
    <ligand>
        <name>ATP</name>
        <dbReference type="ChEBI" id="CHEBI:30616"/>
    </ligand>
</feature>
<gene>
    <name evidence="10" type="ORF">K493DRAFT_311587</name>
</gene>
<dbReference type="EC" id="2.7.4.6" evidence="3"/>
<dbReference type="GO" id="GO:0006183">
    <property type="term" value="P:GTP biosynthetic process"/>
    <property type="evidence" value="ECO:0007669"/>
    <property type="project" value="InterPro"/>
</dbReference>
<comment type="caution">
    <text evidence="10">The sequence shown here is derived from an EMBL/GenBank/DDBJ whole genome shotgun (WGS) entry which is preliminary data.</text>
</comment>
<dbReference type="GO" id="GO:0006241">
    <property type="term" value="P:CTP biosynthetic process"/>
    <property type="evidence" value="ECO:0007669"/>
    <property type="project" value="InterPro"/>
</dbReference>
<keyword evidence="6" id="KW-0418">Kinase</keyword>
<dbReference type="AlphaFoldDB" id="A0A1Y1Z0E0"/>
<dbReference type="PRINTS" id="PR01243">
    <property type="entry name" value="NUCDPKINASE"/>
</dbReference>
<dbReference type="Proteomes" id="UP000193498">
    <property type="component" value="Unassembled WGS sequence"/>
</dbReference>
<evidence type="ECO:0000256" key="4">
    <source>
        <dbReference type="ARBA" id="ARBA00017632"/>
    </source>
</evidence>
<accession>A0A1Y1Z0E0</accession>
<dbReference type="InParanoid" id="A0A1Y1Z0E0"/>
<dbReference type="InterPro" id="IPR036850">
    <property type="entry name" value="NDK-like_dom_sf"/>
</dbReference>
<organism evidence="10 11">
    <name type="scientific">Basidiobolus meristosporus CBS 931.73</name>
    <dbReference type="NCBI Taxonomy" id="1314790"/>
    <lineage>
        <taxon>Eukaryota</taxon>
        <taxon>Fungi</taxon>
        <taxon>Fungi incertae sedis</taxon>
        <taxon>Zoopagomycota</taxon>
        <taxon>Entomophthoromycotina</taxon>
        <taxon>Basidiobolomycetes</taxon>
        <taxon>Basidiobolales</taxon>
        <taxon>Basidiobolaceae</taxon>
        <taxon>Basidiobolus</taxon>
    </lineage>
</organism>
<dbReference type="OrthoDB" id="2162449at2759"/>
<evidence type="ECO:0000313" key="10">
    <source>
        <dbReference type="EMBL" id="ORY03773.1"/>
    </source>
</evidence>
<protein>
    <recommendedName>
        <fullName evidence="4">Nucleoside diphosphate kinase</fullName>
        <ecNumber evidence="3">2.7.4.6</ecNumber>
    </recommendedName>
</protein>
<comment type="similarity">
    <text evidence="2 7 8">Belongs to the NDK family.</text>
</comment>
<feature type="binding site" evidence="7">
    <location>
        <position position="179"/>
    </location>
    <ligand>
        <name>ATP</name>
        <dbReference type="ChEBI" id="CHEBI:30616"/>
    </ligand>
</feature>
<evidence type="ECO:0000256" key="1">
    <source>
        <dbReference type="ARBA" id="ARBA00001946"/>
    </source>
</evidence>
<dbReference type="GO" id="GO:0004550">
    <property type="term" value="F:nucleoside diphosphate kinase activity"/>
    <property type="evidence" value="ECO:0007669"/>
    <property type="project" value="UniProtKB-EC"/>
</dbReference>
<dbReference type="NCBIfam" id="NF001908">
    <property type="entry name" value="PRK00668.1"/>
    <property type="match status" value="1"/>
</dbReference>
<feature type="active site" description="Pros-phosphohistidine intermediate" evidence="7">
    <location>
        <position position="192"/>
    </location>
</feature>
<evidence type="ECO:0000256" key="6">
    <source>
        <dbReference type="ARBA" id="ARBA00022777"/>
    </source>
</evidence>
<dbReference type="PROSITE" id="PS51374">
    <property type="entry name" value="NDPK_LIKE"/>
    <property type="match status" value="1"/>
</dbReference>
<dbReference type="STRING" id="1314790.A0A1Y1Z0E0"/>
<dbReference type="InterPro" id="IPR034907">
    <property type="entry name" value="NDK-like_dom"/>
</dbReference>
<name>A0A1Y1Z0E0_9FUNG</name>
<comment type="cofactor">
    <cofactor evidence="1">
        <name>Mg(2+)</name>
        <dbReference type="ChEBI" id="CHEBI:18420"/>
    </cofactor>
</comment>
<dbReference type="FunFam" id="3.30.70.141:FF:000002">
    <property type="entry name" value="Nucleoside diphosphate kinase"/>
    <property type="match status" value="1"/>
</dbReference>
<evidence type="ECO:0000256" key="5">
    <source>
        <dbReference type="ARBA" id="ARBA00022679"/>
    </source>
</evidence>